<dbReference type="SUPFAM" id="SSF81383">
    <property type="entry name" value="F-box domain"/>
    <property type="match status" value="1"/>
</dbReference>
<dbReference type="PaxDb" id="3880-AES88333"/>
<dbReference type="CDD" id="cd22157">
    <property type="entry name" value="F-box_AtFBW1-like"/>
    <property type="match status" value="1"/>
</dbReference>
<dbReference type="Proteomes" id="UP000002051">
    <property type="component" value="Chromosome 4"/>
</dbReference>
<dbReference type="OMA" id="SAMKEQC"/>
<dbReference type="SMART" id="SM00256">
    <property type="entry name" value="FBOX"/>
    <property type="match status" value="1"/>
</dbReference>
<dbReference type="InterPro" id="IPR050796">
    <property type="entry name" value="SCF_F-box_component"/>
</dbReference>
<evidence type="ECO:0000259" key="1">
    <source>
        <dbReference type="PROSITE" id="PS50181"/>
    </source>
</evidence>
<dbReference type="AlphaFoldDB" id="G7JIG4"/>
<dbReference type="PANTHER" id="PTHR31672:SF13">
    <property type="entry name" value="F-BOX PROTEIN CPR30-LIKE"/>
    <property type="match status" value="1"/>
</dbReference>
<reference evidence="3" key="3">
    <citation type="submission" date="2015-04" db="UniProtKB">
        <authorList>
            <consortium name="EnsemblPlants"/>
        </authorList>
    </citation>
    <scope>IDENTIFICATION</scope>
    <source>
        <strain evidence="3">cv. Jemalong A17</strain>
    </source>
</reference>
<dbReference type="PANTHER" id="PTHR31672">
    <property type="entry name" value="BNACNNG10540D PROTEIN"/>
    <property type="match status" value="1"/>
</dbReference>
<protein>
    <submittedName>
        <fullName evidence="2">F-box-like protein</fullName>
    </submittedName>
</protein>
<accession>G7JIG4</accession>
<evidence type="ECO:0000313" key="2">
    <source>
        <dbReference type="EMBL" id="AES88333.1"/>
    </source>
</evidence>
<dbReference type="Gene3D" id="1.20.1280.50">
    <property type="match status" value="1"/>
</dbReference>
<reference evidence="2 4" key="2">
    <citation type="journal article" date="2014" name="BMC Genomics">
        <title>An improved genome release (version Mt4.0) for the model legume Medicago truncatula.</title>
        <authorList>
            <person name="Tang H."/>
            <person name="Krishnakumar V."/>
            <person name="Bidwell S."/>
            <person name="Rosen B."/>
            <person name="Chan A."/>
            <person name="Zhou S."/>
            <person name="Gentzbittel L."/>
            <person name="Childs K.L."/>
            <person name="Yandell M."/>
            <person name="Gundlach H."/>
            <person name="Mayer K.F."/>
            <person name="Schwartz D.C."/>
            <person name="Town C.D."/>
        </authorList>
    </citation>
    <scope>GENOME REANNOTATION</scope>
    <source>
        <strain evidence="3 4">cv. Jemalong A17</strain>
    </source>
</reference>
<dbReference type="Pfam" id="PF00646">
    <property type="entry name" value="F-box"/>
    <property type="match status" value="1"/>
</dbReference>
<dbReference type="InterPro" id="IPR036047">
    <property type="entry name" value="F-box-like_dom_sf"/>
</dbReference>
<dbReference type="InterPro" id="IPR001810">
    <property type="entry name" value="F-box_dom"/>
</dbReference>
<organism evidence="2 4">
    <name type="scientific">Medicago truncatula</name>
    <name type="common">Barrel medic</name>
    <name type="synonym">Medicago tribuloides</name>
    <dbReference type="NCBI Taxonomy" id="3880"/>
    <lineage>
        <taxon>Eukaryota</taxon>
        <taxon>Viridiplantae</taxon>
        <taxon>Streptophyta</taxon>
        <taxon>Embryophyta</taxon>
        <taxon>Tracheophyta</taxon>
        <taxon>Spermatophyta</taxon>
        <taxon>Magnoliopsida</taxon>
        <taxon>eudicotyledons</taxon>
        <taxon>Gunneridae</taxon>
        <taxon>Pentapetalae</taxon>
        <taxon>rosids</taxon>
        <taxon>fabids</taxon>
        <taxon>Fabales</taxon>
        <taxon>Fabaceae</taxon>
        <taxon>Papilionoideae</taxon>
        <taxon>50 kb inversion clade</taxon>
        <taxon>NPAAA clade</taxon>
        <taxon>Hologalegina</taxon>
        <taxon>IRL clade</taxon>
        <taxon>Trifolieae</taxon>
        <taxon>Medicago</taxon>
    </lineage>
</organism>
<dbReference type="EMBL" id="CM001220">
    <property type="protein sequence ID" value="AES88333.1"/>
    <property type="molecule type" value="Genomic_DNA"/>
</dbReference>
<feature type="domain" description="F-box" evidence="1">
    <location>
        <begin position="16"/>
        <end position="64"/>
    </location>
</feature>
<sequence length="64" mass="7596">MLTHKTYRRTRLPIKGDETVFLPDELVTEVLSFFDVKFLMQMRCVCKSWKSIISNPNFVILIMD</sequence>
<gene>
    <name evidence="2" type="ordered locus">MTR_4g053500</name>
</gene>
<keyword evidence="4" id="KW-1185">Reference proteome</keyword>
<dbReference type="HOGENOM" id="CLU_2871008_0_0_1"/>
<proteinExistence type="predicted"/>
<dbReference type="EnsemblPlants" id="AES88333">
    <property type="protein sequence ID" value="AES88333"/>
    <property type="gene ID" value="MTR_4g053500"/>
</dbReference>
<evidence type="ECO:0000313" key="3">
    <source>
        <dbReference type="EnsemblPlants" id="AES88333"/>
    </source>
</evidence>
<evidence type="ECO:0000313" key="4">
    <source>
        <dbReference type="Proteomes" id="UP000002051"/>
    </source>
</evidence>
<reference evidence="2 4" key="1">
    <citation type="journal article" date="2011" name="Nature">
        <title>The Medicago genome provides insight into the evolution of rhizobial symbioses.</title>
        <authorList>
            <person name="Young N.D."/>
            <person name="Debelle F."/>
            <person name="Oldroyd G.E."/>
            <person name="Geurts R."/>
            <person name="Cannon S.B."/>
            <person name="Udvardi M.K."/>
            <person name="Benedito V.A."/>
            <person name="Mayer K.F."/>
            <person name="Gouzy J."/>
            <person name="Schoof H."/>
            <person name="Van de Peer Y."/>
            <person name="Proost S."/>
            <person name="Cook D.R."/>
            <person name="Meyers B.C."/>
            <person name="Spannagl M."/>
            <person name="Cheung F."/>
            <person name="De Mita S."/>
            <person name="Krishnakumar V."/>
            <person name="Gundlach H."/>
            <person name="Zhou S."/>
            <person name="Mudge J."/>
            <person name="Bharti A.K."/>
            <person name="Murray J.D."/>
            <person name="Naoumkina M.A."/>
            <person name="Rosen B."/>
            <person name="Silverstein K.A."/>
            <person name="Tang H."/>
            <person name="Rombauts S."/>
            <person name="Zhao P.X."/>
            <person name="Zhou P."/>
            <person name="Barbe V."/>
            <person name="Bardou P."/>
            <person name="Bechner M."/>
            <person name="Bellec A."/>
            <person name="Berger A."/>
            <person name="Berges H."/>
            <person name="Bidwell S."/>
            <person name="Bisseling T."/>
            <person name="Choisne N."/>
            <person name="Couloux A."/>
            <person name="Denny R."/>
            <person name="Deshpande S."/>
            <person name="Dai X."/>
            <person name="Doyle J.J."/>
            <person name="Dudez A.M."/>
            <person name="Farmer A.D."/>
            <person name="Fouteau S."/>
            <person name="Franken C."/>
            <person name="Gibelin C."/>
            <person name="Gish J."/>
            <person name="Goldstein S."/>
            <person name="Gonzalez A.J."/>
            <person name="Green P.J."/>
            <person name="Hallab A."/>
            <person name="Hartog M."/>
            <person name="Hua A."/>
            <person name="Humphray S.J."/>
            <person name="Jeong D.H."/>
            <person name="Jing Y."/>
            <person name="Jocker A."/>
            <person name="Kenton S.M."/>
            <person name="Kim D.J."/>
            <person name="Klee K."/>
            <person name="Lai H."/>
            <person name="Lang C."/>
            <person name="Lin S."/>
            <person name="Macmil S.L."/>
            <person name="Magdelenat G."/>
            <person name="Matthews L."/>
            <person name="McCorrison J."/>
            <person name="Monaghan E.L."/>
            <person name="Mun J.H."/>
            <person name="Najar F.Z."/>
            <person name="Nicholson C."/>
            <person name="Noirot C."/>
            <person name="O'Bleness M."/>
            <person name="Paule C.R."/>
            <person name="Poulain J."/>
            <person name="Prion F."/>
            <person name="Qin B."/>
            <person name="Qu C."/>
            <person name="Retzel E.F."/>
            <person name="Riddle C."/>
            <person name="Sallet E."/>
            <person name="Samain S."/>
            <person name="Samson N."/>
            <person name="Sanders I."/>
            <person name="Saurat O."/>
            <person name="Scarpelli C."/>
            <person name="Schiex T."/>
            <person name="Segurens B."/>
            <person name="Severin A.J."/>
            <person name="Sherrier D.J."/>
            <person name="Shi R."/>
            <person name="Sims S."/>
            <person name="Singer S.R."/>
            <person name="Sinharoy S."/>
            <person name="Sterck L."/>
            <person name="Viollet A."/>
            <person name="Wang B.B."/>
            <person name="Wang K."/>
            <person name="Wang M."/>
            <person name="Wang X."/>
            <person name="Warfsmann J."/>
            <person name="Weissenbach J."/>
            <person name="White D.D."/>
            <person name="White J.D."/>
            <person name="Wiley G.B."/>
            <person name="Wincker P."/>
            <person name="Xing Y."/>
            <person name="Yang L."/>
            <person name="Yao Z."/>
            <person name="Ying F."/>
            <person name="Zhai J."/>
            <person name="Zhou L."/>
            <person name="Zuber A."/>
            <person name="Denarie J."/>
            <person name="Dixon R.A."/>
            <person name="May G.D."/>
            <person name="Schwartz D.C."/>
            <person name="Rogers J."/>
            <person name="Quetier F."/>
            <person name="Town C.D."/>
            <person name="Roe B.A."/>
        </authorList>
    </citation>
    <scope>NUCLEOTIDE SEQUENCE [LARGE SCALE GENOMIC DNA]</scope>
    <source>
        <strain evidence="2">A17</strain>
        <strain evidence="3 4">cv. Jemalong A17</strain>
    </source>
</reference>
<dbReference type="PROSITE" id="PS50181">
    <property type="entry name" value="FBOX"/>
    <property type="match status" value="1"/>
</dbReference>
<name>G7JIG4_MEDTR</name>